<dbReference type="RefSeq" id="WP_076616424.1">
    <property type="nucleotide sequence ID" value="NZ_CP019323.1"/>
</dbReference>
<dbReference type="Proteomes" id="UP000187499">
    <property type="component" value="Chromosome"/>
</dbReference>
<organism evidence="3 4">
    <name type="scientific">Companilactobacillus allii</name>
    <dbReference type="NCBI Taxonomy" id="1847728"/>
    <lineage>
        <taxon>Bacteria</taxon>
        <taxon>Bacillati</taxon>
        <taxon>Bacillota</taxon>
        <taxon>Bacilli</taxon>
        <taxon>Lactobacillales</taxon>
        <taxon>Lactobacillaceae</taxon>
        <taxon>Companilactobacillus</taxon>
    </lineage>
</organism>
<feature type="region of interest" description="Disordered" evidence="2">
    <location>
        <begin position="119"/>
        <end position="147"/>
    </location>
</feature>
<evidence type="ECO:0000256" key="1">
    <source>
        <dbReference type="SAM" id="Coils"/>
    </source>
</evidence>
<dbReference type="AlphaFoldDB" id="A0A1P8Q4D7"/>
<reference evidence="4" key="1">
    <citation type="submission" date="2016-12" db="EMBL/GenBank/DDBJ databases">
        <authorList>
            <person name="Jung M.Y."/>
            <person name="Lee S.H."/>
        </authorList>
    </citation>
    <scope>NUCLEOTIDE SEQUENCE [LARGE SCALE GENOMIC DNA]</scope>
    <source>
        <strain evidence="4">WiKim39</strain>
    </source>
</reference>
<accession>A0A1P8Q4D7</accession>
<proteinExistence type="predicted"/>
<evidence type="ECO:0000256" key="2">
    <source>
        <dbReference type="SAM" id="MobiDB-lite"/>
    </source>
</evidence>
<dbReference type="OrthoDB" id="149299at2"/>
<dbReference type="InterPro" id="IPR007499">
    <property type="entry name" value="ERF_bacteria_virus"/>
</dbReference>
<gene>
    <name evidence="3" type="ORF">BTM29_09080</name>
</gene>
<sequence>MKISEALIEIRKNIRNPEKNGLNPMFNSSYPKLNDVLKAISDSLPEEATYSQPVNVDKITGNNYLELHIITDEEEKIVSNMQIVELEGNRSTNKLQMFGQSITYLRRYQLQSYFGLGADDNDGSGSNQDESDKESNGNSNHDIFANENKRKLLNNRIEKLSQIMDTTNRKITDILISHFPDADFTNLTNEMADKILVDLNKQIDQANEALAQMV</sequence>
<feature type="coiled-coil region" evidence="1">
    <location>
        <begin position="150"/>
        <end position="209"/>
    </location>
</feature>
<keyword evidence="1" id="KW-0175">Coiled coil</keyword>
<dbReference type="Pfam" id="PF04404">
    <property type="entry name" value="ERF"/>
    <property type="match status" value="1"/>
</dbReference>
<protein>
    <submittedName>
        <fullName evidence="3">Uncharacterized protein</fullName>
    </submittedName>
</protein>
<name>A0A1P8Q4D7_9LACO</name>
<evidence type="ECO:0000313" key="4">
    <source>
        <dbReference type="Proteomes" id="UP000187499"/>
    </source>
</evidence>
<dbReference type="STRING" id="1847728.BTM29_09080"/>
<dbReference type="KEGG" id="lalw:BTM29_09080"/>
<dbReference type="EMBL" id="CP019323">
    <property type="protein sequence ID" value="APX72693.1"/>
    <property type="molecule type" value="Genomic_DNA"/>
</dbReference>
<evidence type="ECO:0000313" key="3">
    <source>
        <dbReference type="EMBL" id="APX72693.1"/>
    </source>
</evidence>
<keyword evidence="4" id="KW-1185">Reference proteome</keyword>